<dbReference type="PROSITE" id="PS50113">
    <property type="entry name" value="PAC"/>
    <property type="match status" value="2"/>
</dbReference>
<feature type="domain" description="PAS" evidence="7">
    <location>
        <begin position="301"/>
        <end position="375"/>
    </location>
</feature>
<dbReference type="Pfam" id="PF08447">
    <property type="entry name" value="PAS_3"/>
    <property type="match status" value="2"/>
</dbReference>
<dbReference type="InterPro" id="IPR036097">
    <property type="entry name" value="HisK_dim/P_sf"/>
</dbReference>
<feature type="domain" description="PAC" evidence="8">
    <location>
        <begin position="247"/>
        <end position="300"/>
    </location>
</feature>
<dbReference type="SMART" id="SM00086">
    <property type="entry name" value="PAC"/>
    <property type="match status" value="2"/>
</dbReference>
<evidence type="ECO:0000256" key="3">
    <source>
        <dbReference type="ARBA" id="ARBA00022553"/>
    </source>
</evidence>
<dbReference type="InterPro" id="IPR001610">
    <property type="entry name" value="PAC"/>
</dbReference>
<dbReference type="SUPFAM" id="SSF55785">
    <property type="entry name" value="PYP-like sensor domain (PAS domain)"/>
    <property type="match status" value="2"/>
</dbReference>
<dbReference type="PROSITE" id="PS50109">
    <property type="entry name" value="HIS_KIN"/>
    <property type="match status" value="1"/>
</dbReference>
<dbReference type="InterPro" id="IPR013655">
    <property type="entry name" value="PAS_fold_3"/>
</dbReference>
<dbReference type="Gene3D" id="3.30.565.10">
    <property type="entry name" value="Histidine kinase-like ATPase, C-terminal domain"/>
    <property type="match status" value="1"/>
</dbReference>
<evidence type="ECO:0000256" key="5">
    <source>
        <dbReference type="ARBA" id="ARBA00022777"/>
    </source>
</evidence>
<gene>
    <name evidence="9" type="ORF">ACFPMF_26805</name>
</gene>
<dbReference type="InterPro" id="IPR003661">
    <property type="entry name" value="HisK_dim/P_dom"/>
</dbReference>
<dbReference type="Gene3D" id="1.10.287.130">
    <property type="match status" value="1"/>
</dbReference>
<comment type="catalytic activity">
    <reaction evidence="1">
        <text>ATP + protein L-histidine = ADP + protein N-phospho-L-histidine.</text>
        <dbReference type="EC" id="2.7.13.3"/>
    </reaction>
</comment>
<dbReference type="Pfam" id="PF02518">
    <property type="entry name" value="HATPase_c"/>
    <property type="match status" value="1"/>
</dbReference>
<evidence type="ECO:0000256" key="4">
    <source>
        <dbReference type="ARBA" id="ARBA00022679"/>
    </source>
</evidence>
<evidence type="ECO:0000313" key="9">
    <source>
        <dbReference type="EMBL" id="MFC5412963.1"/>
    </source>
</evidence>
<dbReference type="InterPro" id="IPR036890">
    <property type="entry name" value="HATPase_C_sf"/>
</dbReference>
<dbReference type="SMART" id="SM00387">
    <property type="entry name" value="HATPase_c"/>
    <property type="match status" value="1"/>
</dbReference>
<keyword evidence="5" id="KW-0418">Kinase</keyword>
<evidence type="ECO:0000256" key="1">
    <source>
        <dbReference type="ARBA" id="ARBA00000085"/>
    </source>
</evidence>
<keyword evidence="10" id="KW-1185">Reference proteome</keyword>
<feature type="domain" description="Histidine kinase" evidence="6">
    <location>
        <begin position="459"/>
        <end position="684"/>
    </location>
</feature>
<reference evidence="10" key="1">
    <citation type="journal article" date="2019" name="Int. J. Syst. Evol. Microbiol.">
        <title>The Global Catalogue of Microorganisms (GCM) 10K type strain sequencing project: providing services to taxonomists for standard genome sequencing and annotation.</title>
        <authorList>
            <consortium name="The Broad Institute Genomics Platform"/>
            <consortium name="The Broad Institute Genome Sequencing Center for Infectious Disease"/>
            <person name="Wu L."/>
            <person name="Ma J."/>
        </authorList>
    </citation>
    <scope>NUCLEOTIDE SEQUENCE [LARGE SCALE GENOMIC DNA]</scope>
    <source>
        <strain evidence="10">CCUG 55250</strain>
    </source>
</reference>
<organism evidence="9 10">
    <name type="scientific">Larkinella bovis</name>
    <dbReference type="NCBI Taxonomy" id="683041"/>
    <lineage>
        <taxon>Bacteria</taxon>
        <taxon>Pseudomonadati</taxon>
        <taxon>Bacteroidota</taxon>
        <taxon>Cytophagia</taxon>
        <taxon>Cytophagales</taxon>
        <taxon>Spirosomataceae</taxon>
        <taxon>Larkinella</taxon>
    </lineage>
</organism>
<dbReference type="InterPro" id="IPR004358">
    <property type="entry name" value="Sig_transdc_His_kin-like_C"/>
</dbReference>
<dbReference type="SUPFAM" id="SSF47384">
    <property type="entry name" value="Homodimeric domain of signal transducing histidine kinase"/>
    <property type="match status" value="1"/>
</dbReference>
<evidence type="ECO:0000259" key="7">
    <source>
        <dbReference type="PROSITE" id="PS50112"/>
    </source>
</evidence>
<comment type="caution">
    <text evidence="9">The sequence shown here is derived from an EMBL/GenBank/DDBJ whole genome shotgun (WGS) entry which is preliminary data.</text>
</comment>
<evidence type="ECO:0000259" key="8">
    <source>
        <dbReference type="PROSITE" id="PS50113"/>
    </source>
</evidence>
<sequence>MATPDRPENTSTELIFTHLPGFAKFLLERHLEEFSAELLRLYGEVDIPMLAFFKAWTPEQLRQLSYDSSAKLLTAFAENRISGHIDATLQRWAQDQLQGLNRTQIAPKDISLMGYVRKQAMLTFLPGYTADVAGIIDLVREIDAYVLDLASRATGLYINILHGKIDEQFYFHSKLTDTMPGVIYVFDLIERKERYTSQRVEPMLGYTPDEIRAMGSMYLETVHHPTDIPRILAHLESFSQVKDGEVQTFEHRLKDKSGHYRWLRNYESVFRRKPDGQPWEIIGLTLDIDLEKQSLQLVEEKQKFIQKITDAAPAIIATFNVNTGQYLFVSQGFELLLGYSPQRLQAEGIGFLIGIMHPDDFPKLMEENLRSLEKANQASGNNDEVLVSEFTYRMRHHNGQYRWFQTYGTVFDRDREGKVEHILNISLDITDKVEAENQAGEKNRRLEQSNASLQEFAYIASHDLKEPLRKITAFGDRLLLSQRDKMDAEGQLFLTKIIDAAQRMHNLIGDVLSVSLISSDQRFEKQDLKLLLDDVVQSLDFKIEQVKAEIYADDLPAVAVVASQFRQLFLNLLTNAFKFARHDVPPVVRITYRFLQPGDVWYSGLTPARRYLELKIADNGIGFDNRYAGKIFAIFQRLHAKKEFEGTGIGLAICKKIVENHGGIITANGVPNQGATFTVIIPAG</sequence>
<dbReference type="RefSeq" id="WP_379851006.1">
    <property type="nucleotide sequence ID" value="NZ_JBHSMA010000017.1"/>
</dbReference>
<dbReference type="PRINTS" id="PR00344">
    <property type="entry name" value="BCTRLSENSOR"/>
</dbReference>
<evidence type="ECO:0000259" key="6">
    <source>
        <dbReference type="PROSITE" id="PS50109"/>
    </source>
</evidence>
<keyword evidence="3" id="KW-0597">Phosphoprotein</keyword>
<evidence type="ECO:0000313" key="10">
    <source>
        <dbReference type="Proteomes" id="UP001596106"/>
    </source>
</evidence>
<dbReference type="InterPro" id="IPR005467">
    <property type="entry name" value="His_kinase_dom"/>
</dbReference>
<dbReference type="InterPro" id="IPR000700">
    <property type="entry name" value="PAS-assoc_C"/>
</dbReference>
<protein>
    <recommendedName>
        <fullName evidence="2">histidine kinase</fullName>
        <ecNumber evidence="2">2.7.13.3</ecNumber>
    </recommendedName>
</protein>
<dbReference type="PROSITE" id="PS50112">
    <property type="entry name" value="PAS"/>
    <property type="match status" value="1"/>
</dbReference>
<dbReference type="PANTHER" id="PTHR43304:SF1">
    <property type="entry name" value="PAC DOMAIN-CONTAINING PROTEIN"/>
    <property type="match status" value="1"/>
</dbReference>
<dbReference type="InterPro" id="IPR003594">
    <property type="entry name" value="HATPase_dom"/>
</dbReference>
<evidence type="ECO:0000256" key="2">
    <source>
        <dbReference type="ARBA" id="ARBA00012438"/>
    </source>
</evidence>
<dbReference type="SMART" id="SM00388">
    <property type="entry name" value="HisKA"/>
    <property type="match status" value="1"/>
</dbReference>
<dbReference type="InterPro" id="IPR000014">
    <property type="entry name" value="PAS"/>
</dbReference>
<dbReference type="EC" id="2.7.13.3" evidence="2"/>
<dbReference type="Proteomes" id="UP001596106">
    <property type="component" value="Unassembled WGS sequence"/>
</dbReference>
<dbReference type="EMBL" id="JBHSMA010000017">
    <property type="protein sequence ID" value="MFC5412963.1"/>
    <property type="molecule type" value="Genomic_DNA"/>
</dbReference>
<dbReference type="PANTHER" id="PTHR43304">
    <property type="entry name" value="PHYTOCHROME-LIKE PROTEIN CPH1"/>
    <property type="match status" value="1"/>
</dbReference>
<feature type="domain" description="PAC" evidence="8">
    <location>
        <begin position="388"/>
        <end position="441"/>
    </location>
</feature>
<accession>A0ABW0IHK2</accession>
<dbReference type="NCBIfam" id="TIGR00229">
    <property type="entry name" value="sensory_box"/>
    <property type="match status" value="2"/>
</dbReference>
<name>A0ABW0IHK2_9BACT</name>
<dbReference type="CDD" id="cd00130">
    <property type="entry name" value="PAS"/>
    <property type="match status" value="2"/>
</dbReference>
<dbReference type="Pfam" id="PF00512">
    <property type="entry name" value="HisKA"/>
    <property type="match status" value="1"/>
</dbReference>
<dbReference type="SUPFAM" id="SSF55874">
    <property type="entry name" value="ATPase domain of HSP90 chaperone/DNA topoisomerase II/histidine kinase"/>
    <property type="match status" value="1"/>
</dbReference>
<dbReference type="SMART" id="SM00091">
    <property type="entry name" value="PAS"/>
    <property type="match status" value="2"/>
</dbReference>
<dbReference type="CDD" id="cd00082">
    <property type="entry name" value="HisKA"/>
    <property type="match status" value="1"/>
</dbReference>
<dbReference type="Gene3D" id="3.30.450.20">
    <property type="entry name" value="PAS domain"/>
    <property type="match status" value="2"/>
</dbReference>
<dbReference type="InterPro" id="IPR052162">
    <property type="entry name" value="Sensor_kinase/Photoreceptor"/>
</dbReference>
<dbReference type="InterPro" id="IPR035965">
    <property type="entry name" value="PAS-like_dom_sf"/>
</dbReference>
<proteinExistence type="predicted"/>
<keyword evidence="4" id="KW-0808">Transferase</keyword>